<sequence>MVEDKSLWQYTERRDAAENRQRIKSAALKLFEHTAVEQVSMNQIAAEAKVGAGTLYRRYRNKSELCMDLIRDSIARLFSDIDTYLTDHQSESPSDRLKGVLRLFIVFREKKSALLKGVDSSTFTNKAFIGSPLYQKLHPIFTSLFQEIMGHSTIDASSTFKADLLFNVFSGSFYALQREVRGNTPEALLDEICKLFVNESLEGSGND</sequence>
<dbReference type="AlphaFoldDB" id="V6IUU1"/>
<dbReference type="InterPro" id="IPR050624">
    <property type="entry name" value="HTH-type_Tx_Regulator"/>
</dbReference>
<keyword evidence="5" id="KW-1185">Reference proteome</keyword>
<feature type="domain" description="HTH tetR-type" evidence="3">
    <location>
        <begin position="17"/>
        <end position="77"/>
    </location>
</feature>
<name>V6IUU1_9BACL</name>
<dbReference type="InterPro" id="IPR009057">
    <property type="entry name" value="Homeodomain-like_sf"/>
</dbReference>
<keyword evidence="1 2" id="KW-0238">DNA-binding</keyword>
<reference evidence="4 5" key="1">
    <citation type="journal article" date="2013" name="Genome Announc.">
        <title>Genome Sequence of Sporolactobacillus laevolacticus DSM442, an Efficient Polymer-Grade D-Lactate Producer from Agricultural Waste Cottonseed as a Nitrogen Source.</title>
        <authorList>
            <person name="Wang H."/>
            <person name="Wang L."/>
            <person name="Ju J."/>
            <person name="Yu B."/>
            <person name="Ma Y."/>
        </authorList>
    </citation>
    <scope>NUCLEOTIDE SEQUENCE [LARGE SCALE GENOMIC DNA]</scope>
    <source>
        <strain evidence="4 5">DSM 442</strain>
    </source>
</reference>
<dbReference type="PANTHER" id="PTHR43479:SF11">
    <property type="entry name" value="ACREF_ENVCD OPERON REPRESSOR-RELATED"/>
    <property type="match status" value="1"/>
</dbReference>
<dbReference type="Proteomes" id="UP000018296">
    <property type="component" value="Unassembled WGS sequence"/>
</dbReference>
<dbReference type="eggNOG" id="COG1309">
    <property type="taxonomic scope" value="Bacteria"/>
</dbReference>
<dbReference type="STRING" id="1395513.P343_14465"/>
<dbReference type="Gene3D" id="1.10.357.10">
    <property type="entry name" value="Tetracycline Repressor, domain 2"/>
    <property type="match status" value="1"/>
</dbReference>
<dbReference type="SUPFAM" id="SSF46689">
    <property type="entry name" value="Homeodomain-like"/>
    <property type="match status" value="1"/>
</dbReference>
<evidence type="ECO:0000313" key="4">
    <source>
        <dbReference type="EMBL" id="EST10800.1"/>
    </source>
</evidence>
<dbReference type="Pfam" id="PF00440">
    <property type="entry name" value="TetR_N"/>
    <property type="match status" value="1"/>
</dbReference>
<proteinExistence type="predicted"/>
<dbReference type="InterPro" id="IPR001647">
    <property type="entry name" value="HTH_TetR"/>
</dbReference>
<feature type="DNA-binding region" description="H-T-H motif" evidence="2">
    <location>
        <begin position="40"/>
        <end position="59"/>
    </location>
</feature>
<comment type="caution">
    <text evidence="4">The sequence shown here is derived from an EMBL/GenBank/DDBJ whole genome shotgun (WGS) entry which is preliminary data.</text>
</comment>
<dbReference type="PANTHER" id="PTHR43479">
    <property type="entry name" value="ACREF/ENVCD OPERON REPRESSOR-RELATED"/>
    <property type="match status" value="1"/>
</dbReference>
<protein>
    <submittedName>
        <fullName evidence="4">TetR family transcriptional regulator</fullName>
    </submittedName>
</protein>
<evidence type="ECO:0000256" key="2">
    <source>
        <dbReference type="PROSITE-ProRule" id="PRU00335"/>
    </source>
</evidence>
<dbReference type="GO" id="GO:0003677">
    <property type="term" value="F:DNA binding"/>
    <property type="evidence" value="ECO:0007669"/>
    <property type="project" value="UniProtKB-UniRule"/>
</dbReference>
<dbReference type="EMBL" id="AWTC01000016">
    <property type="protein sequence ID" value="EST10800.1"/>
    <property type="molecule type" value="Genomic_DNA"/>
</dbReference>
<dbReference type="OrthoDB" id="1679733at2"/>
<dbReference type="RefSeq" id="WP_023511121.1">
    <property type="nucleotide sequence ID" value="NZ_AWTC01000016.1"/>
</dbReference>
<evidence type="ECO:0000313" key="5">
    <source>
        <dbReference type="Proteomes" id="UP000018296"/>
    </source>
</evidence>
<gene>
    <name evidence="4" type="ORF">P343_14465</name>
</gene>
<organism evidence="4 5">
    <name type="scientific">Sporolactobacillus laevolacticus DSM 442</name>
    <dbReference type="NCBI Taxonomy" id="1395513"/>
    <lineage>
        <taxon>Bacteria</taxon>
        <taxon>Bacillati</taxon>
        <taxon>Bacillota</taxon>
        <taxon>Bacilli</taxon>
        <taxon>Bacillales</taxon>
        <taxon>Sporolactobacillaceae</taxon>
        <taxon>Sporolactobacillus</taxon>
    </lineage>
</organism>
<evidence type="ECO:0000256" key="1">
    <source>
        <dbReference type="ARBA" id="ARBA00023125"/>
    </source>
</evidence>
<accession>V6IUU1</accession>
<dbReference type="PROSITE" id="PS50977">
    <property type="entry name" value="HTH_TETR_2"/>
    <property type="match status" value="1"/>
</dbReference>
<dbReference type="PATRIC" id="fig|1395513.3.peg.2937"/>
<evidence type="ECO:0000259" key="3">
    <source>
        <dbReference type="PROSITE" id="PS50977"/>
    </source>
</evidence>